<proteinExistence type="predicted"/>
<evidence type="ECO:0000313" key="1">
    <source>
        <dbReference type="EMBL" id="ALV86801.1"/>
    </source>
</evidence>
<dbReference type="EMBL" id="KT944278">
    <property type="protein sequence ID" value="ALV86801.1"/>
    <property type="molecule type" value="Genomic_DNA"/>
</dbReference>
<name>A0A0U3TSI9_9BACT</name>
<dbReference type="AlphaFoldDB" id="A0A0U3TSI9"/>
<accession>A0A0U3TSI9</accession>
<protein>
    <submittedName>
        <fullName evidence="1">Uncharacterized protein</fullName>
    </submittedName>
</protein>
<organism evidence="1">
    <name type="scientific">uncultured bacterium P11N2</name>
    <dbReference type="NCBI Taxonomy" id="1748282"/>
    <lineage>
        <taxon>Bacteria</taxon>
        <taxon>environmental samples</taxon>
    </lineage>
</organism>
<sequence length="159" mass="17629">MDVDGREDAFGQWVLFEQTPELERDGGIRSRFPGKIDAAELANSLAVVERVFWAIGGAPKAVLGDGPAQQAFQIHRGTATPFPLGAVERLNRRLPHRPRRHGSDLAEKPIPPRYLLLGRMLKIRKARLHGRFSLHFQCADSRMSSTISIGRAANKLACP</sequence>
<reference evidence="1" key="1">
    <citation type="submission" date="2015-10" db="EMBL/GenBank/DDBJ databases">
        <title>Biosynthesis of SCL-MCL polyhydroxyalkanoates by metagenomic clones in Pseudomonas putida.</title>
        <authorList>
            <person name="Cheng J."/>
            <person name="Charles T.C."/>
        </authorList>
    </citation>
    <scope>NUCLEOTIDE SEQUENCE</scope>
</reference>